<dbReference type="Gene3D" id="3.80.10.10">
    <property type="entry name" value="Ribonuclease Inhibitor"/>
    <property type="match status" value="1"/>
</dbReference>
<sequence length="311" mass="33570">MRKTEIQRNSQQSYVSRGSPPSPPPGSRQEATSVLHRPDPKAHHSTGATVGPPSLNRLRCSCVPKAQAPEGLLPLEIGPRLHEGDKPGYFHYFLPPASAAATSAASHRVATQASARTFQARQERPLKASQPACPMPAWGALFLLWATAEATKDCPILCSCRALETMGLWVDCRDRGLTALPALPAHTRHLLLANNSLQSVPAGAFDHLPQLQTLDVTQNPWHCDCSLTYLRLWLEDRTPEALLQVRCASPSFAAHSPLGRLTGYQLGSCGWQLQASWVHLGVLWDVALIAVAVLGLALLAGLLCATTEALD</sequence>
<dbReference type="CTD" id="2815"/>
<feature type="domain" description="LRRNT" evidence="13">
    <location>
        <begin position="153"/>
        <end position="189"/>
    </location>
</feature>
<evidence type="ECO:0000256" key="8">
    <source>
        <dbReference type="ARBA" id="ARBA00023084"/>
    </source>
</evidence>
<keyword evidence="10" id="KW-1015">Disulfide bond</keyword>
<dbReference type="Pfam" id="PF13855">
    <property type="entry name" value="LRR_8"/>
    <property type="match status" value="1"/>
</dbReference>
<gene>
    <name evidence="16" type="primary">GP9</name>
</gene>
<evidence type="ECO:0000259" key="13">
    <source>
        <dbReference type="SMART" id="SM00013"/>
    </source>
</evidence>
<dbReference type="GO" id="GO:0007155">
    <property type="term" value="P:cell adhesion"/>
    <property type="evidence" value="ECO:0007669"/>
    <property type="project" value="UniProtKB-KW"/>
</dbReference>
<keyword evidence="9 12" id="KW-0472">Membrane</keyword>
<evidence type="ECO:0000256" key="2">
    <source>
        <dbReference type="ARBA" id="ARBA00022614"/>
    </source>
</evidence>
<dbReference type="PANTHER" id="PTHR22650:SF6">
    <property type="entry name" value="PLATELET GLYCOPROTEIN IX"/>
    <property type="match status" value="1"/>
</dbReference>
<comment type="subcellular location">
    <subcellularLocation>
        <location evidence="1">Membrane</location>
        <topology evidence="1">Single-pass type I membrane protein</topology>
    </subcellularLocation>
</comment>
<dbReference type="InterPro" id="IPR000483">
    <property type="entry name" value="Cys-rich_flank_reg_C"/>
</dbReference>
<dbReference type="Proteomes" id="UP000504640">
    <property type="component" value="Unplaced"/>
</dbReference>
<dbReference type="SMART" id="SM00082">
    <property type="entry name" value="LRRCT"/>
    <property type="match status" value="1"/>
</dbReference>
<feature type="domain" description="LRRCT" evidence="14">
    <location>
        <begin position="219"/>
        <end position="270"/>
    </location>
</feature>
<evidence type="ECO:0000256" key="7">
    <source>
        <dbReference type="ARBA" id="ARBA00022989"/>
    </source>
</evidence>
<evidence type="ECO:0000256" key="12">
    <source>
        <dbReference type="SAM" id="Phobius"/>
    </source>
</evidence>
<dbReference type="RefSeq" id="XP_032123863.1">
    <property type="nucleotide sequence ID" value="XM_032267972.1"/>
</dbReference>
<evidence type="ECO:0000313" key="16">
    <source>
        <dbReference type="RefSeq" id="XP_032123863.1"/>
    </source>
</evidence>
<dbReference type="AlphaFoldDB" id="A0A6J3H029"/>
<protein>
    <submittedName>
        <fullName evidence="16">Platelet glycoprotein IX isoform X1</fullName>
    </submittedName>
</protein>
<feature type="region of interest" description="Disordered" evidence="11">
    <location>
        <begin position="1"/>
        <end position="53"/>
    </location>
</feature>
<evidence type="ECO:0000256" key="9">
    <source>
        <dbReference type="ARBA" id="ARBA00023136"/>
    </source>
</evidence>
<reference evidence="16" key="1">
    <citation type="submission" date="2025-08" db="UniProtKB">
        <authorList>
            <consortium name="RefSeq"/>
        </authorList>
    </citation>
    <scope>IDENTIFICATION</scope>
    <source>
        <tissue evidence="16">Blood</tissue>
    </source>
</reference>
<evidence type="ECO:0000256" key="6">
    <source>
        <dbReference type="ARBA" id="ARBA00022889"/>
    </source>
</evidence>
<evidence type="ECO:0000313" key="15">
    <source>
        <dbReference type="Proteomes" id="UP000504640"/>
    </source>
</evidence>
<dbReference type="Pfam" id="PF01462">
    <property type="entry name" value="LRRNT"/>
    <property type="match status" value="1"/>
</dbReference>
<organism evidence="15 16">
    <name type="scientific">Sapajus apella</name>
    <name type="common">Brown-capped capuchin</name>
    <name type="synonym">Cebus apella</name>
    <dbReference type="NCBI Taxonomy" id="9515"/>
    <lineage>
        <taxon>Eukaryota</taxon>
        <taxon>Metazoa</taxon>
        <taxon>Chordata</taxon>
        <taxon>Craniata</taxon>
        <taxon>Vertebrata</taxon>
        <taxon>Euteleostomi</taxon>
        <taxon>Mammalia</taxon>
        <taxon>Eutheria</taxon>
        <taxon>Euarchontoglires</taxon>
        <taxon>Primates</taxon>
        <taxon>Haplorrhini</taxon>
        <taxon>Platyrrhini</taxon>
        <taxon>Cebidae</taxon>
        <taxon>Cebinae</taxon>
        <taxon>Sapajus</taxon>
    </lineage>
</organism>
<keyword evidence="7 12" id="KW-1133">Transmembrane helix</keyword>
<dbReference type="InterPro" id="IPR052313">
    <property type="entry name" value="GPIb-IX-V_Complex"/>
</dbReference>
<dbReference type="GO" id="GO:0016020">
    <property type="term" value="C:membrane"/>
    <property type="evidence" value="ECO:0007669"/>
    <property type="project" value="UniProtKB-SubCell"/>
</dbReference>
<evidence type="ECO:0000259" key="14">
    <source>
        <dbReference type="SMART" id="SM00082"/>
    </source>
</evidence>
<evidence type="ECO:0000256" key="5">
    <source>
        <dbReference type="ARBA" id="ARBA00022729"/>
    </source>
</evidence>
<dbReference type="SMART" id="SM00013">
    <property type="entry name" value="LRRNT"/>
    <property type="match status" value="1"/>
</dbReference>
<dbReference type="PANTHER" id="PTHR22650">
    <property type="entry name" value="GLYCOPROTEIN IB BETA"/>
    <property type="match status" value="1"/>
</dbReference>
<dbReference type="GO" id="GO:0007596">
    <property type="term" value="P:blood coagulation"/>
    <property type="evidence" value="ECO:0007669"/>
    <property type="project" value="UniProtKB-KW"/>
</dbReference>
<evidence type="ECO:0000256" key="10">
    <source>
        <dbReference type="ARBA" id="ARBA00023157"/>
    </source>
</evidence>
<feature type="transmembrane region" description="Helical" evidence="12">
    <location>
        <begin position="282"/>
        <end position="303"/>
    </location>
</feature>
<dbReference type="InterPro" id="IPR001611">
    <property type="entry name" value="Leu-rich_rpt"/>
</dbReference>
<dbReference type="GeneID" id="116542818"/>
<keyword evidence="2" id="KW-0433">Leucine-rich repeat</keyword>
<evidence type="ECO:0000256" key="3">
    <source>
        <dbReference type="ARBA" id="ARBA00022692"/>
    </source>
</evidence>
<dbReference type="InterPro" id="IPR032675">
    <property type="entry name" value="LRR_dom_sf"/>
</dbReference>
<evidence type="ECO:0000256" key="1">
    <source>
        <dbReference type="ARBA" id="ARBA00004479"/>
    </source>
</evidence>
<keyword evidence="3 12" id="KW-0812">Transmembrane</keyword>
<keyword evidence="6" id="KW-0130">Cell adhesion</keyword>
<keyword evidence="4" id="KW-0356">Hemostasis</keyword>
<evidence type="ECO:0000256" key="4">
    <source>
        <dbReference type="ARBA" id="ARBA00022696"/>
    </source>
</evidence>
<keyword evidence="15" id="KW-1185">Reference proteome</keyword>
<keyword evidence="5" id="KW-0732">Signal</keyword>
<dbReference type="InterPro" id="IPR000372">
    <property type="entry name" value="LRRNT"/>
</dbReference>
<proteinExistence type="predicted"/>
<keyword evidence="8" id="KW-0094">Blood coagulation</keyword>
<name>A0A6J3H029_SAPAP</name>
<accession>A0A6J3H029</accession>
<dbReference type="SUPFAM" id="SSF52058">
    <property type="entry name" value="L domain-like"/>
    <property type="match status" value="1"/>
</dbReference>
<evidence type="ECO:0000256" key="11">
    <source>
        <dbReference type="SAM" id="MobiDB-lite"/>
    </source>
</evidence>